<evidence type="ECO:0000256" key="1">
    <source>
        <dbReference type="ARBA" id="ARBA00008129"/>
    </source>
</evidence>
<protein>
    <submittedName>
        <fullName evidence="5">Carbon-nitrogen hydrolase family protein</fullName>
    </submittedName>
</protein>
<name>A0AA95K7B1_9GAMM</name>
<dbReference type="Proteomes" id="UP001177597">
    <property type="component" value="Chromosome"/>
</dbReference>
<dbReference type="PANTHER" id="PTHR46044:SF14">
    <property type="entry name" value="ARYLACETONITRILASE"/>
    <property type="match status" value="1"/>
</dbReference>
<dbReference type="Gene3D" id="3.60.110.10">
    <property type="entry name" value="Carbon-nitrogen hydrolase"/>
    <property type="match status" value="1"/>
</dbReference>
<evidence type="ECO:0000256" key="3">
    <source>
        <dbReference type="PROSITE-ProRule" id="PRU10139"/>
    </source>
</evidence>
<dbReference type="RefSeq" id="WP_280629216.1">
    <property type="nucleotide sequence ID" value="NZ_CP123498.1"/>
</dbReference>
<evidence type="ECO:0000313" key="6">
    <source>
        <dbReference type="Proteomes" id="UP001177597"/>
    </source>
</evidence>
<dbReference type="PROSITE" id="PS00920">
    <property type="entry name" value="NITRIL_CHT_1"/>
    <property type="match status" value="1"/>
</dbReference>
<dbReference type="InterPro" id="IPR036526">
    <property type="entry name" value="C-N_Hydrolase_sf"/>
</dbReference>
<feature type="active site" description="Proton acceptor" evidence="3">
    <location>
        <position position="45"/>
    </location>
</feature>
<proteinExistence type="inferred from homology"/>
<dbReference type="PROSITE" id="PS50263">
    <property type="entry name" value="CN_HYDROLASE"/>
    <property type="match status" value="1"/>
</dbReference>
<dbReference type="CDD" id="cd07564">
    <property type="entry name" value="nitrilases_CHs"/>
    <property type="match status" value="1"/>
</dbReference>
<gene>
    <name evidence="5" type="ORF">QE207_16180</name>
</gene>
<keyword evidence="2 5" id="KW-0378">Hydrolase</keyword>
<comment type="similarity">
    <text evidence="1">Belongs to the carbon-nitrogen hydrolase superfamily. Nitrilase family.</text>
</comment>
<dbReference type="SUPFAM" id="SSF56317">
    <property type="entry name" value="Carbon-nitrogen hydrolase"/>
    <property type="match status" value="1"/>
</dbReference>
<evidence type="ECO:0000256" key="2">
    <source>
        <dbReference type="ARBA" id="ARBA00022801"/>
    </source>
</evidence>
<accession>A0AA95K7B1</accession>
<dbReference type="Pfam" id="PF00795">
    <property type="entry name" value="CN_hydrolase"/>
    <property type="match status" value="1"/>
</dbReference>
<reference evidence="5" key="1">
    <citation type="submission" date="2023-04" db="EMBL/GenBank/DDBJ databases">
        <title>Genome dynamics across the evolutionary transition to endosymbiosis.</title>
        <authorList>
            <person name="Siozios S."/>
            <person name="Nadal-Jimenez P."/>
            <person name="Azagi T."/>
            <person name="Sprong H."/>
            <person name="Frost C.L."/>
            <person name="Parratt S.R."/>
            <person name="Taylor G."/>
            <person name="Brettell L."/>
            <person name="Lew K.C."/>
            <person name="Croft L."/>
            <person name="King K.C."/>
            <person name="Brockhurst M.A."/>
            <person name="Hypsa V."/>
            <person name="Novakova E."/>
            <person name="Darby A.C."/>
            <person name="Hurst G.D.D."/>
        </authorList>
    </citation>
    <scope>NUCLEOTIDE SEQUENCE</scope>
    <source>
        <strain evidence="5">AIh</strain>
    </source>
</reference>
<evidence type="ECO:0000259" key="4">
    <source>
        <dbReference type="PROSITE" id="PS50263"/>
    </source>
</evidence>
<dbReference type="GO" id="GO:0000257">
    <property type="term" value="F:nitrilase activity"/>
    <property type="evidence" value="ECO:0007669"/>
    <property type="project" value="UniProtKB-ARBA"/>
</dbReference>
<dbReference type="InterPro" id="IPR000132">
    <property type="entry name" value="Nitrilase/CN_hydratase_CS"/>
</dbReference>
<feature type="domain" description="CN hydrolase" evidence="4">
    <location>
        <begin position="5"/>
        <end position="278"/>
    </location>
</feature>
<sequence length="339" mass="37144">MDKSITVACVQAAPVFMDLEGTIDKTIDLIKEAACKGAELIAFPENWLPGYPWFLWLDSPAALTPLVYQYYQNSLVLGSEQAKRIASVARENNIWLLLGLSERDHGTLYMAQWLISNTGETIGVRRKLKPTHVERTLFGESDGSSLKTFTTQLGVIGALCCWEHIQPLTRYVMYAQHEQIHIAAWPSFSLYRDATAALSPEVNLALSRSYAAEGQCFVIAPCAIVSEQMIEQLCTDETKRNLLKAGGGHARIFGPDGRELTTPLAENEEGLLLATLEPAAITYAKAIADPVGHYSRPDVTCLLFNPTANLPLATKTASFIALTDTKQIVSPGSEEVQAN</sequence>
<evidence type="ECO:0000313" key="5">
    <source>
        <dbReference type="EMBL" id="WGL95178.1"/>
    </source>
</evidence>
<organism evidence="5 6">
    <name type="scientific">Arsenophonus nasoniae</name>
    <name type="common">son-killer infecting Nasonia vitripennis</name>
    <dbReference type="NCBI Taxonomy" id="638"/>
    <lineage>
        <taxon>Bacteria</taxon>
        <taxon>Pseudomonadati</taxon>
        <taxon>Pseudomonadota</taxon>
        <taxon>Gammaproteobacteria</taxon>
        <taxon>Enterobacterales</taxon>
        <taxon>Morganellaceae</taxon>
        <taxon>Arsenophonus</taxon>
    </lineage>
</organism>
<dbReference type="PANTHER" id="PTHR46044">
    <property type="entry name" value="NITRILASE"/>
    <property type="match status" value="1"/>
</dbReference>
<dbReference type="AlphaFoldDB" id="A0AA95K7B1"/>
<dbReference type="EMBL" id="CP123498">
    <property type="protein sequence ID" value="WGL95178.1"/>
    <property type="molecule type" value="Genomic_DNA"/>
</dbReference>
<dbReference type="InterPro" id="IPR044149">
    <property type="entry name" value="Nitrilases_CHs"/>
</dbReference>
<dbReference type="InterPro" id="IPR003010">
    <property type="entry name" value="C-N_Hydrolase"/>
</dbReference>
<dbReference type="PROSITE" id="PS00921">
    <property type="entry name" value="NITRIL_CHT_2"/>
    <property type="match status" value="1"/>
</dbReference>